<dbReference type="EMBL" id="JASJOS010000002">
    <property type="protein sequence ID" value="MDJ1479941.1"/>
    <property type="molecule type" value="Genomic_DNA"/>
</dbReference>
<gene>
    <name evidence="1" type="ORF">QNI16_05545</name>
</gene>
<evidence type="ECO:0000313" key="2">
    <source>
        <dbReference type="Proteomes" id="UP001241110"/>
    </source>
</evidence>
<organism evidence="1 2">
    <name type="scientific">Xanthocytophaga flava</name>
    <dbReference type="NCBI Taxonomy" id="3048013"/>
    <lineage>
        <taxon>Bacteria</taxon>
        <taxon>Pseudomonadati</taxon>
        <taxon>Bacteroidota</taxon>
        <taxon>Cytophagia</taxon>
        <taxon>Cytophagales</taxon>
        <taxon>Rhodocytophagaceae</taxon>
        <taxon>Xanthocytophaga</taxon>
    </lineage>
</organism>
<accession>A0AAE3U559</accession>
<dbReference type="AlphaFoldDB" id="A0AAE3U559"/>
<proteinExistence type="predicted"/>
<dbReference type="Proteomes" id="UP001241110">
    <property type="component" value="Unassembled WGS sequence"/>
</dbReference>
<comment type="caution">
    <text evidence="1">The sequence shown here is derived from an EMBL/GenBank/DDBJ whole genome shotgun (WGS) entry which is preliminary data.</text>
</comment>
<reference evidence="1" key="1">
    <citation type="submission" date="2023-05" db="EMBL/GenBank/DDBJ databases">
        <authorList>
            <person name="Zhang X."/>
        </authorList>
    </citation>
    <scope>NUCLEOTIDE SEQUENCE</scope>
    <source>
        <strain evidence="1">YF14B1</strain>
    </source>
</reference>
<dbReference type="RefSeq" id="WP_313976511.1">
    <property type="nucleotide sequence ID" value="NZ_JASJOS010000002.1"/>
</dbReference>
<name>A0AAE3U559_9BACT</name>
<sequence length="168" mass="19447">MSGNVYVFLLFMFVSCKEARQTSTKEKEFYEKIEELVLSENKPNQEYHFEIKQPQSILEYDIVYVGSLKSRNDSIKIVYRGVLSGNMSPQYNAYLSLYTSKNKKLGKYYISSVDMPKIQNSNLIFQNSSCDLTTTISLEDNIPESIFIRCNKIKGTISGDEYTFDKEE</sequence>
<protein>
    <submittedName>
        <fullName evidence="1">Uncharacterized protein</fullName>
    </submittedName>
</protein>
<evidence type="ECO:0000313" key="1">
    <source>
        <dbReference type="EMBL" id="MDJ1479941.1"/>
    </source>
</evidence>